<organism evidence="7 8">
    <name type="scientific">Stylosanthes scabra</name>
    <dbReference type="NCBI Taxonomy" id="79078"/>
    <lineage>
        <taxon>Eukaryota</taxon>
        <taxon>Viridiplantae</taxon>
        <taxon>Streptophyta</taxon>
        <taxon>Embryophyta</taxon>
        <taxon>Tracheophyta</taxon>
        <taxon>Spermatophyta</taxon>
        <taxon>Magnoliopsida</taxon>
        <taxon>eudicotyledons</taxon>
        <taxon>Gunneridae</taxon>
        <taxon>Pentapetalae</taxon>
        <taxon>rosids</taxon>
        <taxon>fabids</taxon>
        <taxon>Fabales</taxon>
        <taxon>Fabaceae</taxon>
        <taxon>Papilionoideae</taxon>
        <taxon>50 kb inversion clade</taxon>
        <taxon>dalbergioids sensu lato</taxon>
        <taxon>Dalbergieae</taxon>
        <taxon>Pterocarpus clade</taxon>
        <taxon>Stylosanthes</taxon>
    </lineage>
</organism>
<dbReference type="Pfam" id="PF13499">
    <property type="entry name" value="EF-hand_7"/>
    <property type="match status" value="1"/>
</dbReference>
<accession>A0ABU6QM68</accession>
<keyword evidence="4 5" id="KW-0472">Membrane</keyword>
<keyword evidence="1 4" id="KW-0677">Repeat</keyword>
<dbReference type="CDD" id="cd00051">
    <property type="entry name" value="EFh"/>
    <property type="match status" value="1"/>
</dbReference>
<dbReference type="SMART" id="SM00054">
    <property type="entry name" value="EFh"/>
    <property type="match status" value="2"/>
</dbReference>
<dbReference type="Proteomes" id="UP001341840">
    <property type="component" value="Unassembled WGS sequence"/>
</dbReference>
<comment type="subunit">
    <text evidence="4">Homodimer. Interacts with CIPK.</text>
</comment>
<evidence type="ECO:0000313" key="7">
    <source>
        <dbReference type="EMBL" id="MED6112521.1"/>
    </source>
</evidence>
<proteinExistence type="inferred from homology"/>
<feature type="domain" description="EF-hand" evidence="6">
    <location>
        <begin position="172"/>
        <end position="207"/>
    </location>
</feature>
<dbReference type="InterPro" id="IPR018247">
    <property type="entry name" value="EF_Hand_1_Ca_BS"/>
</dbReference>
<feature type="transmembrane region" description="Helical" evidence="5">
    <location>
        <begin position="20"/>
        <end position="42"/>
    </location>
</feature>
<evidence type="ECO:0000313" key="8">
    <source>
        <dbReference type="Proteomes" id="UP001341840"/>
    </source>
</evidence>
<evidence type="ECO:0000259" key="6">
    <source>
        <dbReference type="PROSITE" id="PS50222"/>
    </source>
</evidence>
<dbReference type="InterPro" id="IPR011992">
    <property type="entry name" value="EF-hand-dom_pair"/>
</dbReference>
<name>A0ABU6QM68_9FABA</name>
<keyword evidence="5" id="KW-1133">Transmembrane helix</keyword>
<feature type="domain" description="EF-hand" evidence="6">
    <location>
        <begin position="136"/>
        <end position="163"/>
    </location>
</feature>
<evidence type="ECO:0000256" key="2">
    <source>
        <dbReference type="ARBA" id="ARBA00022837"/>
    </source>
</evidence>
<dbReference type="PANTHER" id="PTHR23056:SF98">
    <property type="entry name" value="CALCINEURIN B-LIKE PROTEIN"/>
    <property type="match status" value="1"/>
</dbReference>
<evidence type="ECO:0000256" key="1">
    <source>
        <dbReference type="ARBA" id="ARBA00022737"/>
    </source>
</evidence>
<dbReference type="SUPFAM" id="SSF47473">
    <property type="entry name" value="EF-hand"/>
    <property type="match status" value="1"/>
</dbReference>
<evidence type="ECO:0000256" key="5">
    <source>
        <dbReference type="SAM" id="Phobius"/>
    </source>
</evidence>
<comment type="subcellular location">
    <subcellularLocation>
        <location evidence="4">Membrane</location>
    </subcellularLocation>
</comment>
<comment type="similarity">
    <text evidence="3 4">Belongs to the calcineurin regulatory subunit family.</text>
</comment>
<dbReference type="PANTHER" id="PTHR23056">
    <property type="entry name" value="CALCINEURIN B"/>
    <property type="match status" value="1"/>
</dbReference>
<dbReference type="InterPro" id="IPR002048">
    <property type="entry name" value="EF_hand_dom"/>
</dbReference>
<dbReference type="PROSITE" id="PS00018">
    <property type="entry name" value="EF_HAND_1"/>
    <property type="match status" value="1"/>
</dbReference>
<reference evidence="7 8" key="1">
    <citation type="journal article" date="2023" name="Plants (Basel)">
        <title>Bridging the Gap: Combining Genomics and Transcriptomics Approaches to Understand Stylosanthes scabra, an Orphan Legume from the Brazilian Caatinga.</title>
        <authorList>
            <person name="Ferreira-Neto J.R.C."/>
            <person name="da Silva M.D."/>
            <person name="Binneck E."/>
            <person name="de Melo N.F."/>
            <person name="da Silva R.H."/>
            <person name="de Melo A.L.T.M."/>
            <person name="Pandolfi V."/>
            <person name="Bustamante F.O."/>
            <person name="Brasileiro-Vidal A.C."/>
            <person name="Benko-Iseppon A.M."/>
        </authorList>
    </citation>
    <scope>NUCLEOTIDE SEQUENCE [LARGE SCALE GENOMIC DNA]</scope>
    <source>
        <tissue evidence="7">Leaves</tissue>
    </source>
</reference>
<comment type="caution">
    <text evidence="7">The sequence shown here is derived from an EMBL/GenBank/DDBJ whole genome shotgun (WGS) entry which is preliminary data.</text>
</comment>
<evidence type="ECO:0000256" key="4">
    <source>
        <dbReference type="RuleBase" id="RU369080"/>
    </source>
</evidence>
<comment type="function">
    <text evidence="4">Acts as a calcium sensor. CBL proteins interact with CIPK serine-threonine protein kinases. Binding of a CBL protein to the regulatory NAF domain of a CIPK protein lead to the activation of the kinase in a calcium-dependent manner.</text>
</comment>
<keyword evidence="4" id="KW-0479">Metal-binding</keyword>
<keyword evidence="2 4" id="KW-0106">Calcium</keyword>
<dbReference type="InterPro" id="IPR045198">
    <property type="entry name" value="CNBL1-10"/>
</dbReference>
<dbReference type="PROSITE" id="PS50222">
    <property type="entry name" value="EF_HAND_2"/>
    <property type="match status" value="2"/>
</dbReference>
<protein>
    <recommendedName>
        <fullName evidence="4">Calcineurin B-like protein</fullName>
    </recommendedName>
</protein>
<keyword evidence="8" id="KW-1185">Reference proteome</keyword>
<dbReference type="EMBL" id="JASCZI010000581">
    <property type="protein sequence ID" value="MED6112521.1"/>
    <property type="molecule type" value="Genomic_DNA"/>
</dbReference>
<gene>
    <name evidence="7" type="ORF">PIB30_062480</name>
</gene>
<keyword evidence="5" id="KW-0812">Transmembrane</keyword>
<sequence>MEYPDAAISLRSSLTFGETLCAVCIPLIGIVEALFFSLAGCFDFHGDKKTKKNQIPSSFDDILTLAKDSPFTVNEIEALRELFKKLSSSIIDDGLIHKEELQLALLKTPVGENLFLDREGKFKLHGEHLSWKTNVAFRLYDLRQTGYIEREEVRQMVVAIMSECDIHLEDVVLESIIDKTFQDADTDNDGKISKEEWREYVVRHPSLLKNMTLPYLKDVTTVFTSFIFNTEVDDAHWQKNIISYKY</sequence>
<evidence type="ECO:0000256" key="3">
    <source>
        <dbReference type="ARBA" id="ARBA00023774"/>
    </source>
</evidence>
<dbReference type="Gene3D" id="1.10.238.10">
    <property type="entry name" value="EF-hand"/>
    <property type="match status" value="1"/>
</dbReference>